<gene>
    <name evidence="3" type="ORF">OG477_25995</name>
</gene>
<evidence type="ECO:0000256" key="2">
    <source>
        <dbReference type="SAM" id="Phobius"/>
    </source>
</evidence>
<sequence>MTDNPEEAARPFDRTRARVTRLSSWWWLPAAALVGAAAGGAYGQLKPPQYTATSSVVAVPNGTTEADCTDALGFAQAYGRVATQLAVLSDAQMWAGVPVSTLRENVEVATSPDAPMVAISATSSKPGQAVDIANAVSRALITEADHTKARTGIRLERLSRALKPTDPSSASPALTSLVGASAGGLLGGLVLLARPRRTPDGDDDDRSRASVPGPAGAADARGTLG</sequence>
<dbReference type="AlphaFoldDB" id="A0AAU1I154"/>
<feature type="compositionally biased region" description="Basic and acidic residues" evidence="1">
    <location>
        <begin position="197"/>
        <end position="208"/>
    </location>
</feature>
<dbReference type="EMBL" id="CP108140">
    <property type="protein sequence ID" value="WTP88591.1"/>
    <property type="molecule type" value="Genomic_DNA"/>
</dbReference>
<evidence type="ECO:0000256" key="1">
    <source>
        <dbReference type="SAM" id="MobiDB-lite"/>
    </source>
</evidence>
<dbReference type="PANTHER" id="PTHR32309:SF31">
    <property type="entry name" value="CAPSULAR EXOPOLYSACCHARIDE FAMILY"/>
    <property type="match status" value="1"/>
</dbReference>
<feature type="transmembrane region" description="Helical" evidence="2">
    <location>
        <begin position="173"/>
        <end position="193"/>
    </location>
</feature>
<name>A0AAU1I154_9ACTN</name>
<keyword evidence="2" id="KW-0472">Membrane</keyword>
<feature type="region of interest" description="Disordered" evidence="1">
    <location>
        <begin position="193"/>
        <end position="225"/>
    </location>
</feature>
<proteinExistence type="predicted"/>
<accession>A0AAU1I154</accession>
<organism evidence="3">
    <name type="scientific">Streptomyces sp. NBC_00180</name>
    <dbReference type="NCBI Taxonomy" id="2903632"/>
    <lineage>
        <taxon>Bacteria</taxon>
        <taxon>Bacillati</taxon>
        <taxon>Actinomycetota</taxon>
        <taxon>Actinomycetes</taxon>
        <taxon>Kitasatosporales</taxon>
        <taxon>Streptomycetaceae</taxon>
        <taxon>Streptomyces</taxon>
    </lineage>
</organism>
<dbReference type="PANTHER" id="PTHR32309">
    <property type="entry name" value="TYROSINE-PROTEIN KINASE"/>
    <property type="match status" value="1"/>
</dbReference>
<dbReference type="InterPro" id="IPR050445">
    <property type="entry name" value="Bact_polysacc_biosynth/exp"/>
</dbReference>
<keyword evidence="2" id="KW-0812">Transmembrane</keyword>
<keyword evidence="2" id="KW-1133">Transmembrane helix</keyword>
<feature type="transmembrane region" description="Helical" evidence="2">
    <location>
        <begin position="24"/>
        <end position="45"/>
    </location>
</feature>
<reference evidence="3" key="1">
    <citation type="submission" date="2022-10" db="EMBL/GenBank/DDBJ databases">
        <title>The complete genomes of actinobacterial strains from the NBC collection.</title>
        <authorList>
            <person name="Joergensen T.S."/>
            <person name="Alvarez Arevalo M."/>
            <person name="Sterndorff E.B."/>
            <person name="Faurdal D."/>
            <person name="Vuksanovic O."/>
            <person name="Mourched A.-S."/>
            <person name="Charusanti P."/>
            <person name="Shaw S."/>
            <person name="Blin K."/>
            <person name="Weber T."/>
        </authorList>
    </citation>
    <scope>NUCLEOTIDE SEQUENCE</scope>
    <source>
        <strain evidence="3">NBC 00180</strain>
    </source>
</reference>
<protein>
    <submittedName>
        <fullName evidence="3">Lipopolysaccharide biosynthesis protein</fullName>
    </submittedName>
</protein>
<evidence type="ECO:0000313" key="3">
    <source>
        <dbReference type="EMBL" id="WTP88591.1"/>
    </source>
</evidence>